<organism evidence="3 4">
    <name type="scientific">Microbotryum silenes-dioicae</name>
    <dbReference type="NCBI Taxonomy" id="796604"/>
    <lineage>
        <taxon>Eukaryota</taxon>
        <taxon>Fungi</taxon>
        <taxon>Dikarya</taxon>
        <taxon>Basidiomycota</taxon>
        <taxon>Pucciniomycotina</taxon>
        <taxon>Microbotryomycetes</taxon>
        <taxon>Microbotryales</taxon>
        <taxon>Microbotryaceae</taxon>
        <taxon>Microbotryum</taxon>
    </lineage>
</organism>
<name>A0A2X0MKK0_9BASI</name>
<evidence type="ECO:0000256" key="2">
    <source>
        <dbReference type="SAM" id="Phobius"/>
    </source>
</evidence>
<evidence type="ECO:0000313" key="4">
    <source>
        <dbReference type="Proteomes" id="UP000249464"/>
    </source>
</evidence>
<protein>
    <submittedName>
        <fullName evidence="3">BQ5605_C013g07196 protein</fullName>
    </submittedName>
</protein>
<keyword evidence="2" id="KW-1133">Transmembrane helix</keyword>
<accession>A0A2X0MKK0</accession>
<proteinExistence type="predicted"/>
<keyword evidence="2" id="KW-0472">Membrane</keyword>
<reference evidence="3 4" key="1">
    <citation type="submission" date="2016-11" db="EMBL/GenBank/DDBJ databases">
        <authorList>
            <person name="Jaros S."/>
            <person name="Januszkiewicz K."/>
            <person name="Wedrychowicz H."/>
        </authorList>
    </citation>
    <scope>NUCLEOTIDE SEQUENCE [LARGE SCALE GENOMIC DNA]</scope>
</reference>
<dbReference type="AlphaFoldDB" id="A0A2X0MKK0"/>
<keyword evidence="2" id="KW-0812">Transmembrane</keyword>
<feature type="region of interest" description="Disordered" evidence="1">
    <location>
        <begin position="1"/>
        <end position="28"/>
    </location>
</feature>
<feature type="compositionally biased region" description="Low complexity" evidence="1">
    <location>
        <begin position="1"/>
        <end position="18"/>
    </location>
</feature>
<dbReference type="Proteomes" id="UP000249464">
    <property type="component" value="Unassembled WGS sequence"/>
</dbReference>
<feature type="transmembrane region" description="Helical" evidence="2">
    <location>
        <begin position="32"/>
        <end position="53"/>
    </location>
</feature>
<feature type="compositionally biased region" description="Basic and acidic residues" evidence="1">
    <location>
        <begin position="116"/>
        <end position="133"/>
    </location>
</feature>
<evidence type="ECO:0000313" key="3">
    <source>
        <dbReference type="EMBL" id="SGY14987.1"/>
    </source>
</evidence>
<evidence type="ECO:0000256" key="1">
    <source>
        <dbReference type="SAM" id="MobiDB-lite"/>
    </source>
</evidence>
<keyword evidence="4" id="KW-1185">Reference proteome</keyword>
<gene>
    <name evidence="3" type="primary">BQ5605_C013g07196</name>
    <name evidence="3" type="ORF">BQ5605_C013G07196</name>
</gene>
<dbReference type="EMBL" id="FQNC01000013">
    <property type="protein sequence ID" value="SGY14987.1"/>
    <property type="molecule type" value="Genomic_DNA"/>
</dbReference>
<sequence length="212" mass="23630">MSVRNTTATTTASAATSSQTNIGKNRSSSSTIIAASTVASFIVLLIASILLFFKITKILRSRRELKRRQEALRRAGARGVMNDADLKSQQRARNGSRRQRNAFEENEWEGTPPRIGRMELGDESMKPEPDVEKSGIKSEAGVRIFGPRLKLQFSELGFDRVGEALHRIWLALWLALWPALWPEHMGLPGVCSIELGDRRSLNYVLFPSSPPP</sequence>
<feature type="region of interest" description="Disordered" evidence="1">
    <location>
        <begin position="79"/>
        <end position="133"/>
    </location>
</feature>